<dbReference type="AlphaFoldDB" id="A0A4R6RLN9"/>
<accession>A0A4R6RLN9</accession>
<organism evidence="2 3">
    <name type="scientific">Oharaeibacter diazotrophicus</name>
    <dbReference type="NCBI Taxonomy" id="1920512"/>
    <lineage>
        <taxon>Bacteria</taxon>
        <taxon>Pseudomonadati</taxon>
        <taxon>Pseudomonadota</taxon>
        <taxon>Alphaproteobacteria</taxon>
        <taxon>Hyphomicrobiales</taxon>
        <taxon>Pleomorphomonadaceae</taxon>
        <taxon>Oharaeibacter</taxon>
    </lineage>
</organism>
<dbReference type="EMBL" id="SNXY01000006">
    <property type="protein sequence ID" value="TDP87460.1"/>
    <property type="molecule type" value="Genomic_DNA"/>
</dbReference>
<feature type="region of interest" description="Disordered" evidence="1">
    <location>
        <begin position="1"/>
        <end position="48"/>
    </location>
</feature>
<name>A0A4R6RLN9_9HYPH</name>
<dbReference type="RefSeq" id="WP_126535418.1">
    <property type="nucleotide sequence ID" value="NZ_BSPM01000008.1"/>
</dbReference>
<dbReference type="Proteomes" id="UP000294547">
    <property type="component" value="Unassembled WGS sequence"/>
</dbReference>
<reference evidence="2 3" key="1">
    <citation type="submission" date="2019-03" db="EMBL/GenBank/DDBJ databases">
        <title>Genomic Encyclopedia of Type Strains, Phase IV (KMG-IV): sequencing the most valuable type-strain genomes for metagenomic binning, comparative biology and taxonomic classification.</title>
        <authorList>
            <person name="Goeker M."/>
        </authorList>
    </citation>
    <scope>NUCLEOTIDE SEQUENCE [LARGE SCALE GENOMIC DNA]</scope>
    <source>
        <strain evidence="2 3">DSM 102969</strain>
    </source>
</reference>
<proteinExistence type="predicted"/>
<feature type="compositionally biased region" description="Basic and acidic residues" evidence="1">
    <location>
        <begin position="22"/>
        <end position="32"/>
    </location>
</feature>
<evidence type="ECO:0000256" key="1">
    <source>
        <dbReference type="SAM" id="MobiDB-lite"/>
    </source>
</evidence>
<gene>
    <name evidence="2" type="ORF">EDD54_1355</name>
</gene>
<keyword evidence="3" id="KW-1185">Reference proteome</keyword>
<feature type="compositionally biased region" description="Polar residues" evidence="1">
    <location>
        <begin position="1"/>
        <end position="13"/>
    </location>
</feature>
<feature type="compositionally biased region" description="Low complexity" evidence="1">
    <location>
        <begin position="38"/>
        <end position="48"/>
    </location>
</feature>
<sequence>MSISALGSSTSTPVRAPQPLAEKAEGAGPDRDGDADDVGAAAAAAPKAALPKGVGSLVDVTV</sequence>
<comment type="caution">
    <text evidence="2">The sequence shown here is derived from an EMBL/GenBank/DDBJ whole genome shotgun (WGS) entry which is preliminary data.</text>
</comment>
<evidence type="ECO:0000313" key="2">
    <source>
        <dbReference type="EMBL" id="TDP87460.1"/>
    </source>
</evidence>
<evidence type="ECO:0000313" key="3">
    <source>
        <dbReference type="Proteomes" id="UP000294547"/>
    </source>
</evidence>
<protein>
    <submittedName>
        <fullName evidence="2">Uncharacterized protein</fullName>
    </submittedName>
</protein>